<dbReference type="Pfam" id="PF01183">
    <property type="entry name" value="Glyco_hydro_25"/>
    <property type="match status" value="1"/>
</dbReference>
<dbReference type="GO" id="GO:0016998">
    <property type="term" value="P:cell wall macromolecule catabolic process"/>
    <property type="evidence" value="ECO:0007669"/>
    <property type="project" value="InterPro"/>
</dbReference>
<dbReference type="EMBL" id="CP068242">
    <property type="protein sequence ID" value="QQV79678.1"/>
    <property type="molecule type" value="Genomic_DNA"/>
</dbReference>
<accession>A0A974S690</accession>
<proteinExistence type="predicted"/>
<dbReference type="InterPro" id="IPR002053">
    <property type="entry name" value="Glyco_hydro_25"/>
</dbReference>
<dbReference type="GO" id="GO:0003796">
    <property type="term" value="F:lysozyme activity"/>
    <property type="evidence" value="ECO:0007669"/>
    <property type="project" value="InterPro"/>
</dbReference>
<gene>
    <name evidence="1" type="ORF">JG559_00525</name>
</gene>
<reference evidence="1" key="1">
    <citation type="submission" date="2021-01" db="EMBL/GenBank/DDBJ databases">
        <title>Enterococcus.</title>
        <authorList>
            <person name="Du X."/>
            <person name="Wang N."/>
        </authorList>
    </citation>
    <scope>NUCLEOTIDE SEQUENCE [LARGE SCALE GENOMIC DNA]</scope>
    <source>
        <strain evidence="1">T90-2</strain>
    </source>
</reference>
<sequence length="86" mass="9952">MRNERNEKKKRAAYAYGDPISITEANRPPKKTFIDVSSWNGSLSVANYQTMKSYGIGGVVVKMTEATTYQKSRKDLHKFKMQMQWE</sequence>
<organism evidence="1">
    <name type="scientific">Enterococcus faecalis</name>
    <name type="common">Streptococcus faecalis</name>
    <dbReference type="NCBI Taxonomy" id="1351"/>
    <lineage>
        <taxon>Bacteria</taxon>
        <taxon>Bacillati</taxon>
        <taxon>Bacillota</taxon>
        <taxon>Bacilli</taxon>
        <taxon>Lactobacillales</taxon>
        <taxon>Enterococcaceae</taxon>
        <taxon>Enterococcus</taxon>
    </lineage>
</organism>
<dbReference type="GO" id="GO:0009253">
    <property type="term" value="P:peptidoglycan catabolic process"/>
    <property type="evidence" value="ECO:0007669"/>
    <property type="project" value="InterPro"/>
</dbReference>
<dbReference type="AlphaFoldDB" id="A0A974S690"/>
<name>A0A974S690_ENTFL</name>
<dbReference type="Gene3D" id="3.20.20.80">
    <property type="entry name" value="Glycosidases"/>
    <property type="match status" value="1"/>
</dbReference>
<protein>
    <submittedName>
        <fullName evidence="1">Uncharacterized protein</fullName>
    </submittedName>
</protein>
<evidence type="ECO:0000313" key="1">
    <source>
        <dbReference type="EMBL" id="QQV79678.1"/>
    </source>
</evidence>